<name>A0A371REJ4_9PROT</name>
<dbReference type="InParanoid" id="A0A371REJ4"/>
<evidence type="ECO:0008006" key="4">
    <source>
        <dbReference type="Google" id="ProtNLM"/>
    </source>
</evidence>
<feature type="chain" id="PRO_5016656064" description="Nuclear transport factor 2 family protein" evidence="1">
    <location>
        <begin position="26"/>
        <end position="266"/>
    </location>
</feature>
<dbReference type="Proteomes" id="UP000264589">
    <property type="component" value="Unassembled WGS sequence"/>
</dbReference>
<gene>
    <name evidence="2" type="ORF">DX908_00410</name>
</gene>
<dbReference type="Gene3D" id="3.10.450.50">
    <property type="match status" value="2"/>
</dbReference>
<reference evidence="2 3" key="1">
    <citation type="submission" date="2018-08" db="EMBL/GenBank/DDBJ databases">
        <title>Parvularcula sp. SM1705, isolated from surface water of the South Sea China.</title>
        <authorList>
            <person name="Sun L."/>
        </authorList>
    </citation>
    <scope>NUCLEOTIDE SEQUENCE [LARGE SCALE GENOMIC DNA]</scope>
    <source>
        <strain evidence="2 3">SM1705</strain>
    </source>
</reference>
<sequence>MTMSLKSMLPAGLLILGGLFTPALADDAEELDALGKTFALGFWEKSPEQVLSTVHPALSKKGRDDNWRGTGQEMMEHLSPARLQILGRIYNHDDRLQKVDSPRVIVHEITGNAASIEMVNGEWYDFFTAVKINGEWSLLNCVYGGLDTYQSQSADEDSAAIDGVLTSYIAGLAGDKDRLEETLHIELERRQLGTTHGGASYIEPLAREALILDAGSFGVEENEARFTVHNFTARVASARVDAGPWSEQVQLMKLNGDWQIVNSFVL</sequence>
<comment type="caution">
    <text evidence="2">The sequence shown here is derived from an EMBL/GenBank/DDBJ whole genome shotgun (WGS) entry which is preliminary data.</text>
</comment>
<evidence type="ECO:0000256" key="1">
    <source>
        <dbReference type="SAM" id="SignalP"/>
    </source>
</evidence>
<dbReference type="EMBL" id="QUQO01000001">
    <property type="protein sequence ID" value="RFB03877.1"/>
    <property type="molecule type" value="Genomic_DNA"/>
</dbReference>
<evidence type="ECO:0000313" key="2">
    <source>
        <dbReference type="EMBL" id="RFB03877.1"/>
    </source>
</evidence>
<keyword evidence="3" id="KW-1185">Reference proteome</keyword>
<proteinExistence type="predicted"/>
<dbReference type="AlphaFoldDB" id="A0A371REJ4"/>
<organism evidence="2 3">
    <name type="scientific">Parvularcula marina</name>
    <dbReference type="NCBI Taxonomy" id="2292771"/>
    <lineage>
        <taxon>Bacteria</taxon>
        <taxon>Pseudomonadati</taxon>
        <taxon>Pseudomonadota</taxon>
        <taxon>Alphaproteobacteria</taxon>
        <taxon>Parvularculales</taxon>
        <taxon>Parvularculaceae</taxon>
        <taxon>Parvularcula</taxon>
    </lineage>
</organism>
<protein>
    <recommendedName>
        <fullName evidence="4">Nuclear transport factor 2 family protein</fullName>
    </recommendedName>
</protein>
<keyword evidence="1" id="KW-0732">Signal</keyword>
<evidence type="ECO:0000313" key="3">
    <source>
        <dbReference type="Proteomes" id="UP000264589"/>
    </source>
</evidence>
<accession>A0A371REJ4</accession>
<feature type="signal peptide" evidence="1">
    <location>
        <begin position="1"/>
        <end position="25"/>
    </location>
</feature>